<sequence>MSVITDKQPRTVTRWISGDASPAAHDQQLLRNTLQVVEILTEVEGPEVTRAWFIGMNPQLDDESPAEEIAAGHVRDVLAAARAFVNAGSSVDHRGASLALQGGAHWTA</sequence>
<protein>
    <submittedName>
        <fullName evidence="1">Uncharacterized protein</fullName>
    </submittedName>
</protein>
<dbReference type="EMBL" id="NBWZ01000002">
    <property type="protein sequence ID" value="RFA06545.1"/>
    <property type="molecule type" value="Genomic_DNA"/>
</dbReference>
<dbReference type="Proteomes" id="UP000256486">
    <property type="component" value="Unassembled WGS sequence"/>
</dbReference>
<name>A0A3E0VAB1_9MICO</name>
<gene>
    <name evidence="1" type="ORF">B7R54_19475</name>
</gene>
<accession>A0A3E0VAB1</accession>
<keyword evidence="2" id="KW-1185">Reference proteome</keyword>
<evidence type="ECO:0000313" key="2">
    <source>
        <dbReference type="Proteomes" id="UP000256486"/>
    </source>
</evidence>
<organism evidence="1 2">
    <name type="scientific">Subtercola boreus</name>
    <dbReference type="NCBI Taxonomy" id="120213"/>
    <lineage>
        <taxon>Bacteria</taxon>
        <taxon>Bacillati</taxon>
        <taxon>Actinomycetota</taxon>
        <taxon>Actinomycetes</taxon>
        <taxon>Micrococcales</taxon>
        <taxon>Microbacteriaceae</taxon>
        <taxon>Subtercola</taxon>
    </lineage>
</organism>
<dbReference type="AlphaFoldDB" id="A0A3E0VAB1"/>
<reference evidence="1 2" key="1">
    <citation type="submission" date="2017-04" db="EMBL/GenBank/DDBJ databases">
        <title>Comparative genome analysis of Subtercola boreus.</title>
        <authorList>
            <person name="Cho Y.-J."/>
            <person name="Cho A."/>
            <person name="Kim O.-S."/>
            <person name="Lee J.-I."/>
        </authorList>
    </citation>
    <scope>NUCLEOTIDE SEQUENCE [LARGE SCALE GENOMIC DNA]</scope>
    <source>
        <strain evidence="1 2">K300</strain>
    </source>
</reference>
<proteinExistence type="predicted"/>
<comment type="caution">
    <text evidence="1">The sequence shown here is derived from an EMBL/GenBank/DDBJ whole genome shotgun (WGS) entry which is preliminary data.</text>
</comment>
<evidence type="ECO:0000313" key="1">
    <source>
        <dbReference type="EMBL" id="RFA06545.1"/>
    </source>
</evidence>